<evidence type="ECO:0000313" key="2">
    <source>
        <dbReference type="EMBL" id="MBA0586346.1"/>
    </source>
</evidence>
<gene>
    <name evidence="2" type="ORF">Gorai_017089</name>
</gene>
<comment type="caution">
    <text evidence="2">The sequence shown here is derived from an EMBL/GenBank/DDBJ whole genome shotgun (WGS) entry which is preliminary data.</text>
</comment>
<reference evidence="2 3" key="1">
    <citation type="journal article" date="2019" name="Genome Biol. Evol.">
        <title>Insights into the evolution of the New World diploid cottons (Gossypium, subgenus Houzingenia) based on genome sequencing.</title>
        <authorList>
            <person name="Grover C.E."/>
            <person name="Arick M.A. 2nd"/>
            <person name="Thrash A."/>
            <person name="Conover J.L."/>
            <person name="Sanders W.S."/>
            <person name="Peterson D.G."/>
            <person name="Frelichowski J.E."/>
            <person name="Scheffler J.A."/>
            <person name="Scheffler B.E."/>
            <person name="Wendel J.F."/>
        </authorList>
    </citation>
    <scope>NUCLEOTIDE SEQUENCE [LARGE SCALE GENOMIC DNA]</scope>
    <source>
        <strain evidence="2">8</strain>
        <tissue evidence="2">Leaf</tissue>
    </source>
</reference>
<accession>A0A7J8PB20</accession>
<organism evidence="2 3">
    <name type="scientific">Gossypium raimondii</name>
    <name type="common">Peruvian cotton</name>
    <name type="synonym">Gossypium klotzschianum subsp. raimondii</name>
    <dbReference type="NCBI Taxonomy" id="29730"/>
    <lineage>
        <taxon>Eukaryota</taxon>
        <taxon>Viridiplantae</taxon>
        <taxon>Streptophyta</taxon>
        <taxon>Embryophyta</taxon>
        <taxon>Tracheophyta</taxon>
        <taxon>Spermatophyta</taxon>
        <taxon>Magnoliopsida</taxon>
        <taxon>eudicotyledons</taxon>
        <taxon>Gunneridae</taxon>
        <taxon>Pentapetalae</taxon>
        <taxon>rosids</taxon>
        <taxon>malvids</taxon>
        <taxon>Malvales</taxon>
        <taxon>Malvaceae</taxon>
        <taxon>Malvoideae</taxon>
        <taxon>Gossypium</taxon>
    </lineage>
</organism>
<evidence type="ECO:0000313" key="3">
    <source>
        <dbReference type="Proteomes" id="UP000593578"/>
    </source>
</evidence>
<feature type="compositionally biased region" description="Low complexity" evidence="1">
    <location>
        <begin position="92"/>
        <end position="102"/>
    </location>
</feature>
<sequence length="170" mass="19016">MGEEVEVFISSLRRHLPIPNKGNENNRGLFPHDLITPHNYQQNSPLSYFQALKLNINVDPSRAISSYLDMSVAHSCGWIKCDDERICNPKQTHQAQQVAAGHQGKDAPQENAPQQADIPSLAPHSSPRIPVLLDAIHELSLCVDAYFDALTTHVNNWYNLLDERISNLAS</sequence>
<name>A0A7J8PB20_GOSRA</name>
<dbReference type="Proteomes" id="UP000593578">
    <property type="component" value="Unassembled WGS sequence"/>
</dbReference>
<dbReference type="AlphaFoldDB" id="A0A7J8PB20"/>
<protein>
    <submittedName>
        <fullName evidence="2">Uncharacterized protein</fullName>
    </submittedName>
</protein>
<evidence type="ECO:0000256" key="1">
    <source>
        <dbReference type="SAM" id="MobiDB-lite"/>
    </source>
</evidence>
<feature type="region of interest" description="Disordered" evidence="1">
    <location>
        <begin position="92"/>
        <end position="123"/>
    </location>
</feature>
<dbReference type="EMBL" id="JABEZZ010000005">
    <property type="protein sequence ID" value="MBA0586346.1"/>
    <property type="molecule type" value="Genomic_DNA"/>
</dbReference>
<proteinExistence type="predicted"/>